<feature type="domain" description="DUF6249" evidence="2">
    <location>
        <begin position="3"/>
        <end position="101"/>
    </location>
</feature>
<protein>
    <recommendedName>
        <fullName evidence="2">DUF6249 domain-containing protein</fullName>
    </recommendedName>
</protein>
<comment type="caution">
    <text evidence="3">The sequence shown here is derived from an EMBL/GenBank/DDBJ whole genome shotgun (WGS) entry which is preliminary data.</text>
</comment>
<sequence>MILVLPLIIAISLMVFYHIRSKNKQRELLIERGINPDGLSIIEYQKLSNLTNGVLFISVALGLFSASFVRLILKEIDFLSVYLSFVLLFGGIGFLVNYLIYSNAKAK</sequence>
<dbReference type="Proteomes" id="UP000256708">
    <property type="component" value="Unassembled WGS sequence"/>
</dbReference>
<evidence type="ECO:0000259" key="2">
    <source>
        <dbReference type="Pfam" id="PF19762"/>
    </source>
</evidence>
<keyword evidence="4" id="KW-1185">Reference proteome</keyword>
<keyword evidence="1" id="KW-1133">Transmembrane helix</keyword>
<dbReference type="EMBL" id="QRGR01000071">
    <property type="protein sequence ID" value="RDV10247.1"/>
    <property type="molecule type" value="Genomic_DNA"/>
</dbReference>
<dbReference type="AlphaFoldDB" id="A0A3D8KZ86"/>
<evidence type="ECO:0000313" key="4">
    <source>
        <dbReference type="Proteomes" id="UP000256708"/>
    </source>
</evidence>
<dbReference type="InterPro" id="IPR046216">
    <property type="entry name" value="DUF6249"/>
</dbReference>
<gene>
    <name evidence="3" type="ORF">DXT99_26670</name>
</gene>
<proteinExistence type="predicted"/>
<name>A0A3D8KZ86_9BACT</name>
<feature type="transmembrane region" description="Helical" evidence="1">
    <location>
        <begin position="53"/>
        <end position="73"/>
    </location>
</feature>
<evidence type="ECO:0000313" key="3">
    <source>
        <dbReference type="EMBL" id="RDV10247.1"/>
    </source>
</evidence>
<accession>A0A3D8KZ86</accession>
<feature type="transmembrane region" description="Helical" evidence="1">
    <location>
        <begin position="80"/>
        <end position="101"/>
    </location>
</feature>
<evidence type="ECO:0000256" key="1">
    <source>
        <dbReference type="SAM" id="Phobius"/>
    </source>
</evidence>
<reference evidence="4" key="1">
    <citation type="submission" date="2018-08" db="EMBL/GenBank/DDBJ databases">
        <authorList>
            <person name="Liu Z.-W."/>
            <person name="Du Z.-J."/>
        </authorList>
    </citation>
    <scope>NUCLEOTIDE SEQUENCE [LARGE SCALE GENOMIC DNA]</scope>
    <source>
        <strain evidence="4">H4X</strain>
    </source>
</reference>
<dbReference type="Pfam" id="PF19762">
    <property type="entry name" value="DUF6249"/>
    <property type="match status" value="1"/>
</dbReference>
<organism evidence="3 4">
    <name type="scientific">Pontibacter diazotrophicus</name>
    <dbReference type="NCBI Taxonomy" id="1400979"/>
    <lineage>
        <taxon>Bacteria</taxon>
        <taxon>Pseudomonadati</taxon>
        <taxon>Bacteroidota</taxon>
        <taxon>Cytophagia</taxon>
        <taxon>Cytophagales</taxon>
        <taxon>Hymenobacteraceae</taxon>
        <taxon>Pontibacter</taxon>
    </lineage>
</organism>
<dbReference type="RefSeq" id="WP_115568640.1">
    <property type="nucleotide sequence ID" value="NZ_QRGR01000071.1"/>
</dbReference>
<keyword evidence="1" id="KW-0472">Membrane</keyword>
<keyword evidence="1" id="KW-0812">Transmembrane</keyword>